<proteinExistence type="predicted"/>
<evidence type="ECO:0000313" key="2">
    <source>
        <dbReference type="Proteomes" id="UP000221861"/>
    </source>
</evidence>
<reference evidence="1 2" key="1">
    <citation type="submission" date="2016-05" db="EMBL/GenBank/DDBJ databases">
        <title>Characterization and complete genome sequence analysis of two novel Pseudomonas aeruginosa bacteriophages from the Lake Baikal.</title>
        <authorList>
            <person name="Kabilov M.R."/>
            <person name="Sykilinda N.N."/>
            <person name="Bondar A.A."/>
            <person name="Gorshkova A.S."/>
            <person name="Kurochkina L.P."/>
            <person name="Mesyanzhinov V.V."/>
            <person name="Drukker V.V."/>
            <person name="Miroshnikov K.A."/>
        </authorList>
    </citation>
    <scope>NUCLEOTIDE SEQUENCE [LARGE SCALE GENOMIC DNA]</scope>
</reference>
<evidence type="ECO:0000313" key="1">
    <source>
        <dbReference type="EMBL" id="QNN09555.1"/>
    </source>
</evidence>
<protein>
    <submittedName>
        <fullName evidence="1">DNA binding protein</fullName>
    </submittedName>
</protein>
<name>A0A7G9MV19_9CAUD</name>
<sequence>MYNIHNRTLNPSTFVPTLFIGVGELGCFFTLRETELKAVPGPGPMGNAVVNGVYQGSFEVRSYHIKNLSQDPDEAFEKAQEASERMGLKLTTSRDSLREEMNAIHRANAAELERRERERKEREDRWAAERAAEEEEEKRQTILGGKFAFGPYAGKEFHEAPRGYISWLIDTLPDFEEGGLMRLTAQEVARRVPHLALPKPKPDLYVGEPKKRMTFDVTVVRRYTFARDAWNGYGIETVHIITMIDRATGACLVSKSGAFYAEEGEELKIKATVKEHAEYRGQAQTVVQRIAVLED</sequence>
<dbReference type="Proteomes" id="UP000221861">
    <property type="component" value="Segment"/>
</dbReference>
<dbReference type="EMBL" id="KX198613">
    <property type="protein sequence ID" value="QNN09555.1"/>
    <property type="molecule type" value="Genomic_DNA"/>
</dbReference>
<accession>A0A7G9MV19</accession>
<gene>
    <name evidence="1" type="ORF">AN14_47</name>
</gene>
<organism evidence="1 2">
    <name type="scientific">Pseudomonas phage AN14</name>
    <dbReference type="NCBI Taxonomy" id="1868597"/>
    <lineage>
        <taxon>Viruses</taxon>
        <taxon>Duplodnaviria</taxon>
        <taxon>Heunggongvirae</taxon>
        <taxon>Uroviricota</taxon>
        <taxon>Caudoviricetes</taxon>
        <taxon>Mesyanzhinovviridae</taxon>
        <taxon>Rabinowitzvirinae</taxon>
        <taxon>Yuavirus</taxon>
        <taxon>Yuavirus M6</taxon>
        <taxon>Pseudomonas virus M6</taxon>
    </lineage>
</organism>